<feature type="transmembrane region" description="Helical" evidence="1">
    <location>
        <begin position="20"/>
        <end position="38"/>
    </location>
</feature>
<accession>A0ABU5HAM6</accession>
<evidence type="ECO:0000313" key="3">
    <source>
        <dbReference type="Proteomes" id="UP001291309"/>
    </source>
</evidence>
<gene>
    <name evidence="2" type="ORF">SYV04_25845</name>
</gene>
<keyword evidence="1" id="KW-0472">Membrane</keyword>
<evidence type="ECO:0000313" key="2">
    <source>
        <dbReference type="EMBL" id="MDY7229842.1"/>
    </source>
</evidence>
<comment type="caution">
    <text evidence="2">The sequence shown here is derived from an EMBL/GenBank/DDBJ whole genome shotgun (WGS) entry which is preliminary data.</text>
</comment>
<feature type="transmembrane region" description="Helical" evidence="1">
    <location>
        <begin position="50"/>
        <end position="74"/>
    </location>
</feature>
<reference evidence="2 3" key="1">
    <citation type="submission" date="2023-12" db="EMBL/GenBank/DDBJ databases">
        <title>the genome sequence of Hyalangium sp. s54d21.</title>
        <authorList>
            <person name="Zhang X."/>
        </authorList>
    </citation>
    <scope>NUCLEOTIDE SEQUENCE [LARGE SCALE GENOMIC DNA]</scope>
    <source>
        <strain evidence="3">s54d21</strain>
    </source>
</reference>
<protein>
    <recommendedName>
        <fullName evidence="4">DUF2269 domain-containing protein</fullName>
    </recommendedName>
</protein>
<organism evidence="2 3">
    <name type="scientific">Hyalangium rubrum</name>
    <dbReference type="NCBI Taxonomy" id="3103134"/>
    <lineage>
        <taxon>Bacteria</taxon>
        <taxon>Pseudomonadati</taxon>
        <taxon>Myxococcota</taxon>
        <taxon>Myxococcia</taxon>
        <taxon>Myxococcales</taxon>
        <taxon>Cystobacterineae</taxon>
        <taxon>Archangiaceae</taxon>
        <taxon>Hyalangium</taxon>
    </lineage>
</organism>
<evidence type="ECO:0000256" key="1">
    <source>
        <dbReference type="SAM" id="Phobius"/>
    </source>
</evidence>
<dbReference type="EMBL" id="JAXIVS010000009">
    <property type="protein sequence ID" value="MDY7229842.1"/>
    <property type="molecule type" value="Genomic_DNA"/>
</dbReference>
<keyword evidence="1" id="KW-1133">Transmembrane helix</keyword>
<keyword evidence="3" id="KW-1185">Reference proteome</keyword>
<proteinExistence type="predicted"/>
<dbReference type="Proteomes" id="UP001291309">
    <property type="component" value="Unassembled WGS sequence"/>
</dbReference>
<evidence type="ECO:0008006" key="4">
    <source>
        <dbReference type="Google" id="ProtNLM"/>
    </source>
</evidence>
<keyword evidence="1" id="KW-0812">Transmembrane</keyword>
<name>A0ABU5HAM6_9BACT</name>
<dbReference type="RefSeq" id="WP_321548562.1">
    <property type="nucleotide sequence ID" value="NZ_JAXIVS010000009.1"/>
</dbReference>
<sequence length="175" mass="19096">MRTMTPGLRKFALTTHVTSSVGWLGAVASFLALSVVGLNSQDARMVRAAYLTMELTAWFVIVPLSLASLLTGLVQSLGTTWGLFRHYWVVVKLLITVLATLILLLHMRPISHMAGVAAETTLSSADLRGLRIQLVADAGAALLVLLVATTLSVYKPRGLTRYGWRKQREQRPVSP</sequence>
<feature type="transmembrane region" description="Helical" evidence="1">
    <location>
        <begin position="86"/>
        <end position="105"/>
    </location>
</feature>
<feature type="transmembrane region" description="Helical" evidence="1">
    <location>
        <begin position="134"/>
        <end position="154"/>
    </location>
</feature>